<evidence type="ECO:0008006" key="4">
    <source>
        <dbReference type="Google" id="ProtNLM"/>
    </source>
</evidence>
<dbReference type="EMBL" id="FNFY01000025">
    <property type="protein sequence ID" value="SDL14198.1"/>
    <property type="molecule type" value="Genomic_DNA"/>
</dbReference>
<evidence type="ECO:0000256" key="1">
    <source>
        <dbReference type="SAM" id="MobiDB-lite"/>
    </source>
</evidence>
<reference evidence="3" key="1">
    <citation type="submission" date="2016-10" db="EMBL/GenBank/DDBJ databases">
        <authorList>
            <person name="Varghese N."/>
            <person name="Submissions S."/>
        </authorList>
    </citation>
    <scope>NUCLEOTIDE SEQUENCE [LARGE SCALE GENOMIC DNA]</scope>
    <source>
        <strain evidence="3">CGMCC 1.8895</strain>
    </source>
</reference>
<feature type="compositionally biased region" description="Basic and acidic residues" evidence="1">
    <location>
        <begin position="22"/>
        <end position="50"/>
    </location>
</feature>
<keyword evidence="3" id="KW-1185">Reference proteome</keyword>
<evidence type="ECO:0000313" key="3">
    <source>
        <dbReference type="Proteomes" id="UP000199008"/>
    </source>
</evidence>
<evidence type="ECO:0000313" key="2">
    <source>
        <dbReference type="EMBL" id="SDL14198.1"/>
    </source>
</evidence>
<sequence length="56" mass="6251">MADKGFFDKAKDAASNAGENWDNVKEKGDSVVDKIDQSGNDDDKKDKKDDKDEDEK</sequence>
<accession>A0A1G9HMK0</accession>
<organism evidence="2 3">
    <name type="scientific">Lacicoccus qingdaonensis</name>
    <dbReference type="NCBI Taxonomy" id="576118"/>
    <lineage>
        <taxon>Bacteria</taxon>
        <taxon>Bacillati</taxon>
        <taxon>Bacillota</taxon>
        <taxon>Bacilli</taxon>
        <taxon>Bacillales</taxon>
        <taxon>Salinicoccaceae</taxon>
        <taxon>Lacicoccus</taxon>
    </lineage>
</organism>
<protein>
    <recommendedName>
        <fullName evidence="4">MT0933-like antitoxin protein</fullName>
    </recommendedName>
</protein>
<dbReference type="AlphaFoldDB" id="A0A1G9HMK0"/>
<gene>
    <name evidence="2" type="ORF">SAMN05216216_12510</name>
</gene>
<proteinExistence type="predicted"/>
<name>A0A1G9HMK0_9BACL</name>
<dbReference type="Proteomes" id="UP000199008">
    <property type="component" value="Unassembled WGS sequence"/>
</dbReference>
<feature type="compositionally biased region" description="Basic and acidic residues" evidence="1">
    <location>
        <begin position="1"/>
        <end position="12"/>
    </location>
</feature>
<dbReference type="RefSeq" id="WP_176754143.1">
    <property type="nucleotide sequence ID" value="NZ_FNFY01000025.1"/>
</dbReference>
<feature type="region of interest" description="Disordered" evidence="1">
    <location>
        <begin position="1"/>
        <end position="56"/>
    </location>
</feature>